<feature type="transmembrane region" description="Helical" evidence="1">
    <location>
        <begin position="179"/>
        <end position="198"/>
    </location>
</feature>
<evidence type="ECO:0008006" key="4">
    <source>
        <dbReference type="Google" id="ProtNLM"/>
    </source>
</evidence>
<feature type="transmembrane region" description="Helical" evidence="1">
    <location>
        <begin position="61"/>
        <end position="79"/>
    </location>
</feature>
<organism evidence="2 3">
    <name type="scientific">Pedobacter antarcticus</name>
    <dbReference type="NCBI Taxonomy" id="34086"/>
    <lineage>
        <taxon>Bacteria</taxon>
        <taxon>Pseudomonadati</taxon>
        <taxon>Bacteroidota</taxon>
        <taxon>Sphingobacteriia</taxon>
        <taxon>Sphingobacteriales</taxon>
        <taxon>Sphingobacteriaceae</taxon>
        <taxon>Pedobacter</taxon>
    </lineage>
</organism>
<keyword evidence="1" id="KW-1133">Transmembrane helix</keyword>
<evidence type="ECO:0000256" key="1">
    <source>
        <dbReference type="SAM" id="Phobius"/>
    </source>
</evidence>
<feature type="transmembrane region" description="Helical" evidence="1">
    <location>
        <begin position="210"/>
        <end position="228"/>
    </location>
</feature>
<dbReference type="AlphaFoldDB" id="A0A1I2I466"/>
<keyword evidence="1" id="KW-0472">Membrane</keyword>
<feature type="transmembrane region" description="Helical" evidence="1">
    <location>
        <begin position="325"/>
        <end position="342"/>
    </location>
</feature>
<feature type="transmembrane region" description="Helical" evidence="1">
    <location>
        <begin position="156"/>
        <end position="174"/>
    </location>
</feature>
<accession>A0A1I2I466</accession>
<feature type="transmembrane region" description="Helical" evidence="1">
    <location>
        <begin position="124"/>
        <end position="144"/>
    </location>
</feature>
<evidence type="ECO:0000313" key="3">
    <source>
        <dbReference type="Proteomes" id="UP000183129"/>
    </source>
</evidence>
<feature type="transmembrane region" description="Helical" evidence="1">
    <location>
        <begin position="276"/>
        <end position="295"/>
    </location>
</feature>
<feature type="transmembrane region" description="Helical" evidence="1">
    <location>
        <begin position="302"/>
        <end position="319"/>
    </location>
</feature>
<keyword evidence="1" id="KW-0812">Transmembrane</keyword>
<feature type="transmembrane region" description="Helical" evidence="1">
    <location>
        <begin position="240"/>
        <end position="264"/>
    </location>
</feature>
<protein>
    <recommendedName>
        <fullName evidence="4">DUF2157 domain-containing protein</fullName>
    </recommendedName>
</protein>
<evidence type="ECO:0000313" key="2">
    <source>
        <dbReference type="EMBL" id="SFF35311.1"/>
    </source>
</evidence>
<proteinExistence type="predicted"/>
<feature type="transmembrane region" description="Helical" evidence="1">
    <location>
        <begin position="94"/>
        <end position="112"/>
    </location>
</feature>
<reference evidence="2 3" key="1">
    <citation type="submission" date="2016-10" db="EMBL/GenBank/DDBJ databases">
        <authorList>
            <person name="de Groot N.N."/>
        </authorList>
    </citation>
    <scope>NUCLEOTIDE SEQUENCE [LARGE SCALE GENOMIC DNA]</scope>
    <source>
        <strain evidence="2 3">ATCC 51969</strain>
    </source>
</reference>
<sequence length="357" mass="41375">MEAVFSASSFFNMKIDQDKSDFLDEMLDMWQHENLLSEADAQKLKGSYEAKSFDWRRLAQYSFWIAMACGVVSLGALLIDNKVLDYLYKLYDTPDSLICLISAAAAAYLYYISFKRKKSRAMEVFSNDALIFTAVMLTANAIAYLGKALGKGESHFSLLILFSVLIYGILAFIFKSRLIWIFTMISFGAWFGTETGYLSRDNLYFLGMNFPLRFVCFGLLLTSAALMLRKIKAFSFFYETTYIGGMIYLFVSLWLISVFGNFGTLDQWYGIRQISLFYWALISMSACGISIFAGLKFRDDIAREFGITFLFINLYTRYFEYFWDTWHKALFFSVLAASFWFIGRRAEKIWNLEFLKK</sequence>
<dbReference type="EMBL" id="FONS01000010">
    <property type="protein sequence ID" value="SFF35311.1"/>
    <property type="molecule type" value="Genomic_DNA"/>
</dbReference>
<dbReference type="STRING" id="34086.SAMN04488084_11035"/>
<name>A0A1I2I466_9SPHI</name>
<gene>
    <name evidence="2" type="ORF">SAMN03003324_03461</name>
</gene>
<dbReference type="Proteomes" id="UP000183129">
    <property type="component" value="Unassembled WGS sequence"/>
</dbReference>